<dbReference type="PANTHER" id="PTHR33877">
    <property type="entry name" value="SLL1193 PROTEIN"/>
    <property type="match status" value="1"/>
</dbReference>
<name>A0A1F2UTQ2_9ACTN</name>
<evidence type="ECO:0000313" key="2">
    <source>
        <dbReference type="EMBL" id="OFW34013.1"/>
    </source>
</evidence>
<accession>A0A1F2UTQ2</accession>
<dbReference type="Pfam" id="PF14279">
    <property type="entry name" value="HNH_5"/>
    <property type="match status" value="1"/>
</dbReference>
<proteinExistence type="predicted"/>
<dbReference type="PANTHER" id="PTHR33877:SF2">
    <property type="entry name" value="OS07G0170200 PROTEIN"/>
    <property type="match status" value="1"/>
</dbReference>
<organism evidence="2 3">
    <name type="scientific">Candidatus Aquicultor primus</name>
    <dbReference type="NCBI Taxonomy" id="1797195"/>
    <lineage>
        <taxon>Bacteria</taxon>
        <taxon>Bacillati</taxon>
        <taxon>Actinomycetota</taxon>
        <taxon>Candidatus Aquicultoria</taxon>
        <taxon>Candidatus Aquicultorales</taxon>
        <taxon>Candidatus Aquicultoraceae</taxon>
        <taxon>Candidatus Aquicultor</taxon>
    </lineage>
</organism>
<keyword evidence="2" id="KW-0540">Nuclease</keyword>
<evidence type="ECO:0000259" key="1">
    <source>
        <dbReference type="SMART" id="SM00507"/>
    </source>
</evidence>
<evidence type="ECO:0000313" key="3">
    <source>
        <dbReference type="Proteomes" id="UP000178086"/>
    </source>
</evidence>
<comment type="caution">
    <text evidence="2">The sequence shown here is derived from an EMBL/GenBank/DDBJ whole genome shotgun (WGS) entry which is preliminary data.</text>
</comment>
<dbReference type="AlphaFoldDB" id="A0A1F2UTQ2"/>
<dbReference type="Proteomes" id="UP000178086">
    <property type="component" value="Unassembled WGS sequence"/>
</dbReference>
<gene>
    <name evidence="2" type="ORF">A2074_06160</name>
</gene>
<dbReference type="GO" id="GO:0008270">
    <property type="term" value="F:zinc ion binding"/>
    <property type="evidence" value="ECO:0007669"/>
    <property type="project" value="InterPro"/>
</dbReference>
<protein>
    <submittedName>
        <fullName evidence="2">HNH endonuclease</fullName>
    </submittedName>
</protein>
<dbReference type="InterPro" id="IPR003615">
    <property type="entry name" value="HNH_nuc"/>
</dbReference>
<dbReference type="SMART" id="SM00507">
    <property type="entry name" value="HNHc"/>
    <property type="match status" value="1"/>
</dbReference>
<dbReference type="InterPro" id="IPR029471">
    <property type="entry name" value="HNH_5"/>
</dbReference>
<dbReference type="EMBL" id="MELI01000055">
    <property type="protein sequence ID" value="OFW34013.1"/>
    <property type="molecule type" value="Genomic_DNA"/>
</dbReference>
<dbReference type="GO" id="GO:0003676">
    <property type="term" value="F:nucleic acid binding"/>
    <property type="evidence" value="ECO:0007669"/>
    <property type="project" value="InterPro"/>
</dbReference>
<dbReference type="Gene3D" id="1.10.30.50">
    <property type="match status" value="1"/>
</dbReference>
<dbReference type="CDD" id="cd00085">
    <property type="entry name" value="HNHc"/>
    <property type="match status" value="1"/>
</dbReference>
<dbReference type="InterPro" id="IPR052892">
    <property type="entry name" value="NA-targeting_endonuclease"/>
</dbReference>
<dbReference type="GO" id="GO:0004519">
    <property type="term" value="F:endonuclease activity"/>
    <property type="evidence" value="ECO:0007669"/>
    <property type="project" value="UniProtKB-KW"/>
</dbReference>
<sequence>MQQTLILNASTEPLTFVPVKRALVLLLKEKAEIVETHVSKRIRTEKTEFPYPLVIRLVHYVEIPRRFRALVSNAVLFARDHHTCQYCGRHKHDLKKKERLTREHVKPISRGGVDIWENVTTACSTCNHKKSDKLPYEARMYPKTTPFEPRYIALVLLSESIDEKQRPYIEPFVKTAFRTCR</sequence>
<reference evidence="2 3" key="1">
    <citation type="journal article" date="2016" name="Nat. Commun.">
        <title>Thousands of microbial genomes shed light on interconnected biogeochemical processes in an aquifer system.</title>
        <authorList>
            <person name="Anantharaman K."/>
            <person name="Brown C.T."/>
            <person name="Hug L.A."/>
            <person name="Sharon I."/>
            <person name="Castelle C.J."/>
            <person name="Probst A.J."/>
            <person name="Thomas B.C."/>
            <person name="Singh A."/>
            <person name="Wilkins M.J."/>
            <person name="Karaoz U."/>
            <person name="Brodie E.L."/>
            <person name="Williams K.H."/>
            <person name="Hubbard S.S."/>
            <person name="Banfield J.F."/>
        </authorList>
    </citation>
    <scope>NUCLEOTIDE SEQUENCE [LARGE SCALE GENOMIC DNA]</scope>
</reference>
<keyword evidence="2" id="KW-0378">Hydrolase</keyword>
<keyword evidence="2" id="KW-0255">Endonuclease</keyword>
<feature type="domain" description="HNH nuclease" evidence="1">
    <location>
        <begin position="71"/>
        <end position="128"/>
    </location>
</feature>